<dbReference type="Proteomes" id="UP000694562">
    <property type="component" value="Unplaced"/>
</dbReference>
<sequence>IYLLDSYLKEKMRIKVPSDLTPEECQELENIRRRKQELLADIQRLKDEIAEVTNEIENLGSTEER</sequence>
<keyword evidence="3" id="KW-1185">Reference proteome</keyword>
<dbReference type="OrthoDB" id="430364at2759"/>
<evidence type="ECO:0000313" key="2">
    <source>
        <dbReference type="Ensembl" id="ENSFTIP00000009460.1"/>
    </source>
</evidence>
<evidence type="ECO:0000313" key="3">
    <source>
        <dbReference type="Proteomes" id="UP000694562"/>
    </source>
</evidence>
<dbReference type="AlphaFoldDB" id="A0A8C4UER6"/>
<name>A0A8C4UER6_FALTI</name>
<accession>A0A8C4UER6</accession>
<feature type="coiled-coil region" evidence="1">
    <location>
        <begin position="25"/>
        <end position="62"/>
    </location>
</feature>
<keyword evidence="1" id="KW-0175">Coiled coil</keyword>
<dbReference type="Ensembl" id="ENSFTIT00000009882.1">
    <property type="protein sequence ID" value="ENSFTIP00000009460.1"/>
    <property type="gene ID" value="ENSFTIG00000006386.1"/>
</dbReference>
<organism evidence="2 3">
    <name type="scientific">Falco tinnunculus</name>
    <name type="common">Common kestrel</name>
    <dbReference type="NCBI Taxonomy" id="100819"/>
    <lineage>
        <taxon>Eukaryota</taxon>
        <taxon>Metazoa</taxon>
        <taxon>Chordata</taxon>
        <taxon>Craniata</taxon>
        <taxon>Vertebrata</taxon>
        <taxon>Euteleostomi</taxon>
        <taxon>Archelosauria</taxon>
        <taxon>Archosauria</taxon>
        <taxon>Dinosauria</taxon>
        <taxon>Saurischia</taxon>
        <taxon>Theropoda</taxon>
        <taxon>Coelurosauria</taxon>
        <taxon>Aves</taxon>
        <taxon>Neognathae</taxon>
        <taxon>Neoaves</taxon>
        <taxon>Telluraves</taxon>
        <taxon>Australaves</taxon>
        <taxon>Falconiformes</taxon>
        <taxon>Falconidae</taxon>
        <taxon>Falco</taxon>
    </lineage>
</organism>
<reference evidence="2" key="2">
    <citation type="submission" date="2025-09" db="UniProtKB">
        <authorList>
            <consortium name="Ensembl"/>
        </authorList>
    </citation>
    <scope>IDENTIFICATION</scope>
</reference>
<reference evidence="2" key="1">
    <citation type="submission" date="2025-08" db="UniProtKB">
        <authorList>
            <consortium name="Ensembl"/>
        </authorList>
    </citation>
    <scope>IDENTIFICATION</scope>
</reference>
<protein>
    <submittedName>
        <fullName evidence="2">Uncharacterized protein</fullName>
    </submittedName>
</protein>
<evidence type="ECO:0000256" key="1">
    <source>
        <dbReference type="SAM" id="Coils"/>
    </source>
</evidence>
<proteinExistence type="predicted"/>